<keyword evidence="6" id="KW-1185">Reference proteome</keyword>
<dbReference type="Proteomes" id="UP000465240">
    <property type="component" value="Unassembled WGS sequence"/>
</dbReference>
<dbReference type="EMBL" id="BLKX01000001">
    <property type="protein sequence ID" value="GFG80639.1"/>
    <property type="molecule type" value="Genomic_DNA"/>
</dbReference>
<comment type="subcellular location">
    <subcellularLocation>
        <location evidence="1">Membrane</location>
    </subcellularLocation>
</comment>
<dbReference type="PANTHER" id="PTHR37042:SF4">
    <property type="entry name" value="OUTER MEMBRANE PROTEIN RV1973"/>
    <property type="match status" value="1"/>
</dbReference>
<feature type="transmembrane region" description="Helical" evidence="4">
    <location>
        <begin position="106"/>
        <end position="126"/>
    </location>
</feature>
<sequence length="261" mass="28813">MSDDKRETDATSDPANDTETAVIDTVGEKHDEELDNYSDDHPDNYADDYADDYTHDEAVSDDFEDEREDEPEGETEVAAVEETRPAEPKRNWRRDIWSRKITVKPIPVILIVLVLISGGVTAWLYAHYHRADQRTSPSVGRAAVNAASDGTVALLSYSPDTLDKDFAAARSHLTGDFLSYYDQFTQQIVAPAAKQKSLKTSAHVMRAAVQELHPDSAVVLVFVDQSTTSKDNPEPSMAASSALVNLALVDGKWLITKFTPV</sequence>
<evidence type="ECO:0000256" key="3">
    <source>
        <dbReference type="SAM" id="MobiDB-lite"/>
    </source>
</evidence>
<reference evidence="5 6" key="1">
    <citation type="journal article" date="2019" name="Emerg. Microbes Infect.">
        <title>Comprehensive subspecies identification of 175 nontuberculous mycobacteria species based on 7547 genomic profiles.</title>
        <authorList>
            <person name="Matsumoto Y."/>
            <person name="Kinjo T."/>
            <person name="Motooka D."/>
            <person name="Nabeya D."/>
            <person name="Jung N."/>
            <person name="Uechi K."/>
            <person name="Horii T."/>
            <person name="Iida T."/>
            <person name="Fujita J."/>
            <person name="Nakamura S."/>
        </authorList>
    </citation>
    <scope>NUCLEOTIDE SEQUENCE [LARGE SCALE GENOMIC DNA]</scope>
    <source>
        <strain evidence="5 6">JCM 18565</strain>
    </source>
</reference>
<evidence type="ECO:0008006" key="7">
    <source>
        <dbReference type="Google" id="ProtNLM"/>
    </source>
</evidence>
<name>A0ABQ1C885_9MYCO</name>
<protein>
    <recommendedName>
        <fullName evidence="7">Twin-arginine translocation pathway signal</fullName>
    </recommendedName>
</protein>
<evidence type="ECO:0000313" key="5">
    <source>
        <dbReference type="EMBL" id="GFG80639.1"/>
    </source>
</evidence>
<evidence type="ECO:0000256" key="2">
    <source>
        <dbReference type="ARBA" id="ARBA00023136"/>
    </source>
</evidence>
<dbReference type="PANTHER" id="PTHR37042">
    <property type="entry name" value="OUTER MEMBRANE PROTEIN RV1973"/>
    <property type="match status" value="1"/>
</dbReference>
<evidence type="ECO:0000256" key="4">
    <source>
        <dbReference type="SAM" id="Phobius"/>
    </source>
</evidence>
<keyword evidence="4" id="KW-0812">Transmembrane</keyword>
<keyword evidence="4" id="KW-1133">Transmembrane helix</keyword>
<feature type="compositionally biased region" description="Acidic residues" evidence="3">
    <location>
        <begin position="59"/>
        <end position="75"/>
    </location>
</feature>
<keyword evidence="2 4" id="KW-0472">Membrane</keyword>
<accession>A0ABQ1C885</accession>
<evidence type="ECO:0000313" key="6">
    <source>
        <dbReference type="Proteomes" id="UP000465240"/>
    </source>
</evidence>
<comment type="caution">
    <text evidence="5">The sequence shown here is derived from an EMBL/GenBank/DDBJ whole genome shotgun (WGS) entry which is preliminary data.</text>
</comment>
<evidence type="ECO:0000256" key="1">
    <source>
        <dbReference type="ARBA" id="ARBA00004370"/>
    </source>
</evidence>
<feature type="compositionally biased region" description="Basic and acidic residues" evidence="3">
    <location>
        <begin position="26"/>
        <end position="44"/>
    </location>
</feature>
<organism evidence="5 6">
    <name type="scientific">Mycobacterium paragordonae</name>
    <dbReference type="NCBI Taxonomy" id="1389713"/>
    <lineage>
        <taxon>Bacteria</taxon>
        <taxon>Bacillati</taxon>
        <taxon>Actinomycetota</taxon>
        <taxon>Actinomycetes</taxon>
        <taxon>Mycobacteriales</taxon>
        <taxon>Mycobacteriaceae</taxon>
        <taxon>Mycobacterium</taxon>
    </lineage>
</organism>
<feature type="region of interest" description="Disordered" evidence="3">
    <location>
        <begin position="1"/>
        <end position="86"/>
    </location>
</feature>
<proteinExistence type="predicted"/>
<gene>
    <name evidence="5" type="ORF">MPRG_39150</name>
</gene>